<evidence type="ECO:0000259" key="12">
    <source>
        <dbReference type="Pfam" id="PF02687"/>
    </source>
</evidence>
<dbReference type="Pfam" id="PF18075">
    <property type="entry name" value="FtsX_ECD"/>
    <property type="match status" value="1"/>
</dbReference>
<dbReference type="Pfam" id="PF02687">
    <property type="entry name" value="FtsX"/>
    <property type="match status" value="1"/>
</dbReference>
<dbReference type="EMBL" id="DVFN01000007">
    <property type="protein sequence ID" value="HIQ68785.1"/>
    <property type="molecule type" value="Genomic_DNA"/>
</dbReference>
<dbReference type="GO" id="GO:0051301">
    <property type="term" value="P:cell division"/>
    <property type="evidence" value="ECO:0007669"/>
    <property type="project" value="UniProtKB-KW"/>
</dbReference>
<feature type="domain" description="ABC3 transporter permease C-terminal" evidence="12">
    <location>
        <begin position="173"/>
        <end position="293"/>
    </location>
</feature>
<comment type="subcellular location">
    <subcellularLocation>
        <location evidence="1">Cell membrane</location>
        <topology evidence="1">Multi-pass membrane protein</topology>
    </subcellularLocation>
</comment>
<reference evidence="14" key="2">
    <citation type="journal article" date="2021" name="PeerJ">
        <title>Extensive microbial diversity within the chicken gut microbiome revealed by metagenomics and culture.</title>
        <authorList>
            <person name="Gilroy R."/>
            <person name="Ravi A."/>
            <person name="Getino M."/>
            <person name="Pursley I."/>
            <person name="Horton D.L."/>
            <person name="Alikhan N.F."/>
            <person name="Baker D."/>
            <person name="Gharbi K."/>
            <person name="Hall N."/>
            <person name="Watson M."/>
            <person name="Adriaenssens E.M."/>
            <person name="Foster-Nyarko E."/>
            <person name="Jarju S."/>
            <person name="Secka A."/>
            <person name="Antonio M."/>
            <person name="Oren A."/>
            <person name="Chaudhuri R.R."/>
            <person name="La Ragione R."/>
            <person name="Hildebrand F."/>
            <person name="Pallen M.J."/>
        </authorList>
    </citation>
    <scope>NUCLEOTIDE SEQUENCE</scope>
    <source>
        <strain evidence="14">ChiSjej2B20-13462</strain>
    </source>
</reference>
<evidence type="ECO:0000256" key="3">
    <source>
        <dbReference type="ARBA" id="ARBA00021907"/>
    </source>
</evidence>
<evidence type="ECO:0000256" key="7">
    <source>
        <dbReference type="ARBA" id="ARBA00022989"/>
    </source>
</evidence>
<dbReference type="PROSITE" id="PS51257">
    <property type="entry name" value="PROKAR_LIPOPROTEIN"/>
    <property type="match status" value="1"/>
</dbReference>
<dbReference type="GO" id="GO:0005886">
    <property type="term" value="C:plasma membrane"/>
    <property type="evidence" value="ECO:0007669"/>
    <property type="project" value="UniProtKB-SubCell"/>
</dbReference>
<evidence type="ECO:0000259" key="13">
    <source>
        <dbReference type="Pfam" id="PF18075"/>
    </source>
</evidence>
<dbReference type="PANTHER" id="PTHR47755:SF1">
    <property type="entry name" value="CELL DIVISION PROTEIN FTSX"/>
    <property type="match status" value="1"/>
</dbReference>
<dbReference type="AlphaFoldDB" id="A0A9D0Z4L7"/>
<comment type="caution">
    <text evidence="14">The sequence shown here is derived from an EMBL/GenBank/DDBJ whole genome shotgun (WGS) entry which is preliminary data.</text>
</comment>
<gene>
    <name evidence="14" type="ORF">IAA67_00410</name>
</gene>
<reference evidence="14" key="1">
    <citation type="submission" date="2020-10" db="EMBL/GenBank/DDBJ databases">
        <authorList>
            <person name="Gilroy R."/>
        </authorList>
    </citation>
    <scope>NUCLEOTIDE SEQUENCE</scope>
    <source>
        <strain evidence="14">ChiSjej2B20-13462</strain>
    </source>
</reference>
<name>A0A9D0Z4L7_9FIRM</name>
<evidence type="ECO:0000256" key="6">
    <source>
        <dbReference type="ARBA" id="ARBA00022692"/>
    </source>
</evidence>
<comment type="function">
    <text evidence="10">Part of the ABC transporter FtsEX involved in asymmetric cellular division facilitating the initiation of sporulation.</text>
</comment>
<evidence type="ECO:0000313" key="15">
    <source>
        <dbReference type="Proteomes" id="UP000886874"/>
    </source>
</evidence>
<accession>A0A9D0Z4L7</accession>
<dbReference type="InterPro" id="IPR058204">
    <property type="entry name" value="FtsX_firmicutes-type"/>
</dbReference>
<feature type="transmembrane region" description="Helical" evidence="11">
    <location>
        <begin position="21"/>
        <end position="46"/>
    </location>
</feature>
<dbReference type="InterPro" id="IPR004513">
    <property type="entry name" value="FtsX"/>
</dbReference>
<evidence type="ECO:0000256" key="8">
    <source>
        <dbReference type="ARBA" id="ARBA00023136"/>
    </source>
</evidence>
<sequence length="295" mass="32847">MKKNNIGYLLREGIRGIFLHGFMSFAAIWVTVACLLIIGTFGLVLFNLNEMILELEQENAMLVYIDDTYSEAEAKSVGSQINMIANVHNAEFISREEALESFIEEQQDEDLFAGLESSTLRDRFVITLEDNTQMRETETALRAIEGVADVTCHYEITEGFQTVQRILNIASVIIIAVLLVVSMLIISNTVKLAMYDRKDEIAIMKMVGATNGFIRWPFVVEGFILGIVASALAFFLEWGLYNLLETQVAAVDSLNLISIVPFVEVVEIVAIGYAVVGFIVGVIGSLLSIRRFLQV</sequence>
<keyword evidence="9 10" id="KW-0131">Cell cycle</keyword>
<dbReference type="NCBIfam" id="NF038347">
    <property type="entry name" value="FtsX_Gpos"/>
    <property type="match status" value="1"/>
</dbReference>
<evidence type="ECO:0000256" key="11">
    <source>
        <dbReference type="SAM" id="Phobius"/>
    </source>
</evidence>
<keyword evidence="8 10" id="KW-0472">Membrane</keyword>
<comment type="similarity">
    <text evidence="2 10">Belongs to the ABC-4 integral membrane protein family. FtsX subfamily.</text>
</comment>
<feature type="transmembrane region" description="Helical" evidence="11">
    <location>
        <begin position="256"/>
        <end position="289"/>
    </location>
</feature>
<protein>
    <recommendedName>
        <fullName evidence="3 10">Cell division protein FtsX</fullName>
    </recommendedName>
</protein>
<dbReference type="InterPro" id="IPR003838">
    <property type="entry name" value="ABC3_permease_C"/>
</dbReference>
<proteinExistence type="inferred from homology"/>
<dbReference type="PIRSF" id="PIRSF003097">
    <property type="entry name" value="FtsX"/>
    <property type="match status" value="1"/>
</dbReference>
<keyword evidence="7 11" id="KW-1133">Transmembrane helix</keyword>
<evidence type="ECO:0000256" key="9">
    <source>
        <dbReference type="ARBA" id="ARBA00023306"/>
    </source>
</evidence>
<evidence type="ECO:0000256" key="4">
    <source>
        <dbReference type="ARBA" id="ARBA00022475"/>
    </source>
</evidence>
<keyword evidence="4 10" id="KW-1003">Cell membrane</keyword>
<evidence type="ECO:0000256" key="5">
    <source>
        <dbReference type="ARBA" id="ARBA00022618"/>
    </source>
</evidence>
<organism evidence="14 15">
    <name type="scientific">Candidatus Avoscillospira stercorigallinarum</name>
    <dbReference type="NCBI Taxonomy" id="2840708"/>
    <lineage>
        <taxon>Bacteria</taxon>
        <taxon>Bacillati</taxon>
        <taxon>Bacillota</taxon>
        <taxon>Clostridia</taxon>
        <taxon>Eubacteriales</taxon>
        <taxon>Oscillospiraceae</taxon>
        <taxon>Oscillospiraceae incertae sedis</taxon>
        <taxon>Candidatus Avoscillospira</taxon>
    </lineage>
</organism>
<dbReference type="PANTHER" id="PTHR47755">
    <property type="entry name" value="CELL DIVISION PROTEIN FTSX"/>
    <property type="match status" value="1"/>
</dbReference>
<evidence type="ECO:0000256" key="2">
    <source>
        <dbReference type="ARBA" id="ARBA00007379"/>
    </source>
</evidence>
<feature type="transmembrane region" description="Helical" evidence="11">
    <location>
        <begin position="213"/>
        <end position="236"/>
    </location>
</feature>
<dbReference type="InterPro" id="IPR040690">
    <property type="entry name" value="FtsX_ECD"/>
</dbReference>
<dbReference type="Proteomes" id="UP000886874">
    <property type="component" value="Unassembled WGS sequence"/>
</dbReference>
<dbReference type="Gene3D" id="3.30.70.3040">
    <property type="match status" value="1"/>
</dbReference>
<keyword evidence="5 10" id="KW-0132">Cell division</keyword>
<feature type="domain" description="FtsX extracellular" evidence="13">
    <location>
        <begin position="61"/>
        <end position="150"/>
    </location>
</feature>
<evidence type="ECO:0000256" key="10">
    <source>
        <dbReference type="PIRNR" id="PIRNR003097"/>
    </source>
</evidence>
<evidence type="ECO:0000313" key="14">
    <source>
        <dbReference type="EMBL" id="HIQ68785.1"/>
    </source>
</evidence>
<feature type="transmembrane region" description="Helical" evidence="11">
    <location>
        <begin position="169"/>
        <end position="192"/>
    </location>
</feature>
<evidence type="ECO:0000256" key="1">
    <source>
        <dbReference type="ARBA" id="ARBA00004651"/>
    </source>
</evidence>
<keyword evidence="6 11" id="KW-0812">Transmembrane</keyword>